<gene>
    <name evidence="3" type="primary">Vigan.07G137900</name>
    <name evidence="3" type="ORF">VIGAN_07137900</name>
</gene>
<organism evidence="3 4">
    <name type="scientific">Vigna angularis var. angularis</name>
    <dbReference type="NCBI Taxonomy" id="157739"/>
    <lineage>
        <taxon>Eukaryota</taxon>
        <taxon>Viridiplantae</taxon>
        <taxon>Streptophyta</taxon>
        <taxon>Embryophyta</taxon>
        <taxon>Tracheophyta</taxon>
        <taxon>Spermatophyta</taxon>
        <taxon>Magnoliopsida</taxon>
        <taxon>eudicotyledons</taxon>
        <taxon>Gunneridae</taxon>
        <taxon>Pentapetalae</taxon>
        <taxon>rosids</taxon>
        <taxon>fabids</taxon>
        <taxon>Fabales</taxon>
        <taxon>Fabaceae</taxon>
        <taxon>Papilionoideae</taxon>
        <taxon>50 kb inversion clade</taxon>
        <taxon>NPAAA clade</taxon>
        <taxon>indigoferoid/millettioid clade</taxon>
        <taxon>Phaseoleae</taxon>
        <taxon>Vigna</taxon>
    </lineage>
</organism>
<dbReference type="GO" id="GO:0005759">
    <property type="term" value="C:mitochondrial matrix"/>
    <property type="evidence" value="ECO:0007669"/>
    <property type="project" value="TreeGrafter"/>
</dbReference>
<dbReference type="SUPFAM" id="SSF51197">
    <property type="entry name" value="Clavaminate synthase-like"/>
    <property type="match status" value="1"/>
</dbReference>
<dbReference type="GO" id="GO:0006974">
    <property type="term" value="P:DNA damage response"/>
    <property type="evidence" value="ECO:0007669"/>
    <property type="project" value="InterPro"/>
</dbReference>
<proteinExistence type="inferred from homology"/>
<feature type="compositionally biased region" description="Basic and acidic residues" evidence="2">
    <location>
        <begin position="82"/>
        <end position="95"/>
    </location>
</feature>
<dbReference type="AlphaFoldDB" id="A0A0S3SIG3"/>
<dbReference type="EMBL" id="AP015040">
    <property type="protein sequence ID" value="BAT92614.1"/>
    <property type="molecule type" value="Genomic_DNA"/>
</dbReference>
<dbReference type="PANTHER" id="PTHR21052:SF0">
    <property type="entry name" value="ALPHA-KETOGLUTARATE-DEPENDENT DIOXYGENASE ALKB HOMOLOG 7, MITOCHONDRIAL"/>
    <property type="match status" value="1"/>
</dbReference>
<feature type="region of interest" description="Disordered" evidence="2">
    <location>
        <begin position="69"/>
        <end position="95"/>
    </location>
</feature>
<dbReference type="Gene3D" id="2.60.120.590">
    <property type="entry name" value="Alpha-ketoglutarate-dependent dioxygenase AlkB-like"/>
    <property type="match status" value="1"/>
</dbReference>
<feature type="compositionally biased region" description="Low complexity" evidence="2">
    <location>
        <begin position="69"/>
        <end position="79"/>
    </location>
</feature>
<dbReference type="InterPro" id="IPR037151">
    <property type="entry name" value="AlkB-like_sf"/>
</dbReference>
<accession>A0A0S3SIG3</accession>
<dbReference type="InterPro" id="IPR032870">
    <property type="entry name" value="ALKBH7-like"/>
</dbReference>
<dbReference type="PANTHER" id="PTHR21052">
    <property type="entry name" value="SPERMATOGENESIS ASSOCIATED 11-RELATED"/>
    <property type="match status" value="1"/>
</dbReference>
<name>A0A0S3SIG3_PHAAN</name>
<sequence>MIANIYQPNQGICAHVDLLRFDDSIVILSLESDCVMHFTNASLSVPVHLTPGSFILMSREALYHWFSSSSVSSSSTSPSAHIHMDDHCNDKDERT</sequence>
<reference evidence="3 4" key="1">
    <citation type="journal article" date="2015" name="Sci. Rep.">
        <title>The power of single molecule real-time sequencing technology in the de novo assembly of a eukaryotic genome.</title>
        <authorList>
            <person name="Sakai H."/>
            <person name="Naito K."/>
            <person name="Ogiso-Tanaka E."/>
            <person name="Takahashi Y."/>
            <person name="Iseki K."/>
            <person name="Muto C."/>
            <person name="Satou K."/>
            <person name="Teruya K."/>
            <person name="Shiroma A."/>
            <person name="Shimoji M."/>
            <person name="Hirano T."/>
            <person name="Itoh T."/>
            <person name="Kaga A."/>
            <person name="Tomooka N."/>
        </authorList>
    </citation>
    <scope>NUCLEOTIDE SEQUENCE [LARGE SCALE GENOMIC DNA]</scope>
    <source>
        <strain evidence="4">cv. Shumari</strain>
    </source>
</reference>
<evidence type="ECO:0000256" key="2">
    <source>
        <dbReference type="SAM" id="MobiDB-lite"/>
    </source>
</evidence>
<dbReference type="GO" id="GO:0006631">
    <property type="term" value="P:fatty acid metabolic process"/>
    <property type="evidence" value="ECO:0007669"/>
    <property type="project" value="TreeGrafter"/>
</dbReference>
<evidence type="ECO:0000313" key="4">
    <source>
        <dbReference type="Proteomes" id="UP000291084"/>
    </source>
</evidence>
<keyword evidence="4" id="KW-1185">Reference proteome</keyword>
<comment type="similarity">
    <text evidence="1">Belongs to the alkB family.</text>
</comment>
<dbReference type="Proteomes" id="UP000291084">
    <property type="component" value="Chromosome 7"/>
</dbReference>
<evidence type="ECO:0000313" key="3">
    <source>
        <dbReference type="EMBL" id="BAT92614.1"/>
    </source>
</evidence>
<protein>
    <recommendedName>
        <fullName evidence="5">Fe2OG dioxygenase domain-containing protein</fullName>
    </recommendedName>
</protein>
<evidence type="ECO:0000256" key="1">
    <source>
        <dbReference type="ARBA" id="ARBA00007879"/>
    </source>
</evidence>
<evidence type="ECO:0008006" key="5">
    <source>
        <dbReference type="Google" id="ProtNLM"/>
    </source>
</evidence>